<accession>A0A382NM09</accession>
<proteinExistence type="predicted"/>
<organism evidence="1">
    <name type="scientific">marine metagenome</name>
    <dbReference type="NCBI Taxonomy" id="408172"/>
    <lineage>
        <taxon>unclassified sequences</taxon>
        <taxon>metagenomes</taxon>
        <taxon>ecological metagenomes</taxon>
    </lineage>
</organism>
<sequence length="37" mass="4393">MTRDHFLLILSIRQVLYNISDPCDVLDPSPPFLYTIW</sequence>
<dbReference type="EMBL" id="UINC01100577">
    <property type="protein sequence ID" value="SVC60742.1"/>
    <property type="molecule type" value="Genomic_DNA"/>
</dbReference>
<reference evidence="1" key="1">
    <citation type="submission" date="2018-05" db="EMBL/GenBank/DDBJ databases">
        <authorList>
            <person name="Lanie J.A."/>
            <person name="Ng W.-L."/>
            <person name="Kazmierczak K.M."/>
            <person name="Andrzejewski T.M."/>
            <person name="Davidsen T.M."/>
            <person name="Wayne K.J."/>
            <person name="Tettelin H."/>
            <person name="Glass J.I."/>
            <person name="Rusch D."/>
            <person name="Podicherti R."/>
            <person name="Tsui H.-C.T."/>
            <person name="Winkler M.E."/>
        </authorList>
    </citation>
    <scope>NUCLEOTIDE SEQUENCE</scope>
</reference>
<name>A0A382NM09_9ZZZZ</name>
<gene>
    <name evidence="1" type="ORF">METZ01_LOCUS313596</name>
</gene>
<dbReference type="AlphaFoldDB" id="A0A382NM09"/>
<protein>
    <submittedName>
        <fullName evidence="1">Uncharacterized protein</fullName>
    </submittedName>
</protein>
<evidence type="ECO:0000313" key="1">
    <source>
        <dbReference type="EMBL" id="SVC60742.1"/>
    </source>
</evidence>